<dbReference type="PANTHER" id="PTHR11785:SF512">
    <property type="entry name" value="SOBREMESA, ISOFORM B"/>
    <property type="match status" value="1"/>
</dbReference>
<evidence type="ECO:0000256" key="1">
    <source>
        <dbReference type="ARBA" id="ARBA00004141"/>
    </source>
</evidence>
<gene>
    <name evidence="6" type="ORF">O3P16_16315</name>
</gene>
<feature type="transmembrane region" description="Helical" evidence="5">
    <location>
        <begin position="236"/>
        <end position="256"/>
    </location>
</feature>
<name>A0ABT4UNH5_9BACT</name>
<proteinExistence type="predicted"/>
<dbReference type="InterPro" id="IPR050598">
    <property type="entry name" value="AminoAcid_Transporter"/>
</dbReference>
<keyword evidence="3 5" id="KW-1133">Transmembrane helix</keyword>
<dbReference type="Proteomes" id="UP001210231">
    <property type="component" value="Unassembled WGS sequence"/>
</dbReference>
<sequence length="450" mass="49991">MKQKTELKTFDVTIIIISLVIGMGIFRTPHDVARDAVSQYIFFAAWIFGGLIALCGALTFAEIGSRYPVTGGFYKIYSYCFHPAIAFMINCLILISNAASISAVALIGAGYLQSILPEAYHAAGYKQLIAISAILVFFVVNYLGLKMSVRTQNFLMVTKIGILLAICIGAFYSGSQPIHEADKIVINKATQSWETIDYIRALGIAMIAVSFSYGGYQQTINFGGEVHNPQKTIPRAIITGIIIILAFYLLVNYSYYNVLGMEGMKANKNDLAARHMQTMFGSTAYNIMCFLLFFSVLAYVNIGLMSNPRVMYAMAEDNVLHPSFAKQNQKQVLTFSLPVFTAISVLTLIFSSEVETILDRVIFLDSIGLATAVASIFILRKKTKHLDEQNTPIFKMKLYPFIPIFYIVAFLFITVSILIKDPFAGIIGGGLMLFFFVMYKLLTSTNIKRT</sequence>
<dbReference type="EMBL" id="JAQGEF010000029">
    <property type="protein sequence ID" value="MDA3616383.1"/>
    <property type="molecule type" value="Genomic_DNA"/>
</dbReference>
<reference evidence="6 7" key="1">
    <citation type="submission" date="2022-12" db="EMBL/GenBank/DDBJ databases">
        <title>Chitinophagaceae gen. sp. nov., a new member of the family Chitinophagaceae, isolated from soil in a chemical factory.</title>
        <authorList>
            <person name="Ke Z."/>
        </authorList>
    </citation>
    <scope>NUCLEOTIDE SEQUENCE [LARGE SCALE GENOMIC DNA]</scope>
    <source>
        <strain evidence="6 7">LY-5</strain>
    </source>
</reference>
<keyword evidence="7" id="KW-1185">Reference proteome</keyword>
<feature type="transmembrane region" description="Helical" evidence="5">
    <location>
        <begin position="423"/>
        <end position="442"/>
    </location>
</feature>
<evidence type="ECO:0000313" key="7">
    <source>
        <dbReference type="Proteomes" id="UP001210231"/>
    </source>
</evidence>
<comment type="caution">
    <text evidence="6">The sequence shown here is derived from an EMBL/GenBank/DDBJ whole genome shotgun (WGS) entry which is preliminary data.</text>
</comment>
<feature type="transmembrane region" description="Helical" evidence="5">
    <location>
        <begin position="398"/>
        <end position="417"/>
    </location>
</feature>
<feature type="transmembrane region" description="Helical" evidence="5">
    <location>
        <begin position="157"/>
        <end position="178"/>
    </location>
</feature>
<evidence type="ECO:0000256" key="2">
    <source>
        <dbReference type="ARBA" id="ARBA00022692"/>
    </source>
</evidence>
<feature type="transmembrane region" description="Helical" evidence="5">
    <location>
        <begin position="284"/>
        <end position="304"/>
    </location>
</feature>
<comment type="subcellular location">
    <subcellularLocation>
        <location evidence="1">Membrane</location>
        <topology evidence="1">Multi-pass membrane protein</topology>
    </subcellularLocation>
</comment>
<feature type="transmembrane region" description="Helical" evidence="5">
    <location>
        <begin position="357"/>
        <end position="378"/>
    </location>
</feature>
<keyword evidence="2 5" id="KW-0812">Transmembrane</keyword>
<dbReference type="PIRSF" id="PIRSF006060">
    <property type="entry name" value="AA_transporter"/>
    <property type="match status" value="1"/>
</dbReference>
<dbReference type="PANTHER" id="PTHR11785">
    <property type="entry name" value="AMINO ACID TRANSPORTER"/>
    <property type="match status" value="1"/>
</dbReference>
<evidence type="ECO:0000256" key="3">
    <source>
        <dbReference type="ARBA" id="ARBA00022989"/>
    </source>
</evidence>
<dbReference type="Gene3D" id="1.20.1740.10">
    <property type="entry name" value="Amino acid/polyamine transporter I"/>
    <property type="match status" value="1"/>
</dbReference>
<feature type="transmembrane region" description="Helical" evidence="5">
    <location>
        <begin position="84"/>
        <end position="112"/>
    </location>
</feature>
<dbReference type="InterPro" id="IPR002293">
    <property type="entry name" value="AA/rel_permease1"/>
</dbReference>
<keyword evidence="4 5" id="KW-0472">Membrane</keyword>
<feature type="transmembrane region" description="Helical" evidence="5">
    <location>
        <begin position="40"/>
        <end position="63"/>
    </location>
</feature>
<evidence type="ECO:0000256" key="5">
    <source>
        <dbReference type="SAM" id="Phobius"/>
    </source>
</evidence>
<feature type="transmembrane region" description="Helical" evidence="5">
    <location>
        <begin position="198"/>
        <end position="216"/>
    </location>
</feature>
<dbReference type="RefSeq" id="WP_407032712.1">
    <property type="nucleotide sequence ID" value="NZ_JAQGEF010000029.1"/>
</dbReference>
<evidence type="ECO:0000313" key="6">
    <source>
        <dbReference type="EMBL" id="MDA3616383.1"/>
    </source>
</evidence>
<accession>A0ABT4UNH5</accession>
<feature type="transmembrane region" description="Helical" evidence="5">
    <location>
        <begin position="12"/>
        <end position="28"/>
    </location>
</feature>
<feature type="transmembrane region" description="Helical" evidence="5">
    <location>
        <begin position="332"/>
        <end position="351"/>
    </location>
</feature>
<dbReference type="Pfam" id="PF13520">
    <property type="entry name" value="AA_permease_2"/>
    <property type="match status" value="1"/>
</dbReference>
<feature type="transmembrane region" description="Helical" evidence="5">
    <location>
        <begin position="124"/>
        <end position="145"/>
    </location>
</feature>
<organism evidence="6 7">
    <name type="scientific">Polluticaenibacter yanchengensis</name>
    <dbReference type="NCBI Taxonomy" id="3014562"/>
    <lineage>
        <taxon>Bacteria</taxon>
        <taxon>Pseudomonadati</taxon>
        <taxon>Bacteroidota</taxon>
        <taxon>Chitinophagia</taxon>
        <taxon>Chitinophagales</taxon>
        <taxon>Chitinophagaceae</taxon>
        <taxon>Polluticaenibacter</taxon>
    </lineage>
</organism>
<evidence type="ECO:0000256" key="4">
    <source>
        <dbReference type="ARBA" id="ARBA00023136"/>
    </source>
</evidence>
<protein>
    <submittedName>
        <fullName evidence="6">Amino acid permease</fullName>
    </submittedName>
</protein>